<dbReference type="Pfam" id="PF03009">
    <property type="entry name" value="GDPD"/>
    <property type="match status" value="1"/>
</dbReference>
<dbReference type="InterPro" id="IPR017946">
    <property type="entry name" value="PLC-like_Pdiesterase_TIM-brl"/>
</dbReference>
<sequence length="338" mass="37549">MRLGRFWVGGWLFGAIFLVMGVATPHVGGADGTHVFDLQGHRGARGLVPENSLPGFEKALAIGVDTLEMDLVMTADDVLVVHHDRRLDPDRTRLAGEWLAGEGMLIRDLTLNQLAAYEIGYLRPGSRVRDRFPNQQGLEAVSIPSLQQVISMAEKRSQGRIRYNIEIKHSPLSPTETVNPTKVVRALIQVIRSNALEERAAIQSFDWGVLDLVAEKAPDLSRVYLTAERKWLDNLGRGPDGTNAWLGERVPDWSRSSVPRAIHERGGMVWSPFHGDLTDEALKEAHQLGLLVVVWTVNDPDDMRDLVLRGVDGIITDYPDRLRAVLAAQSRTLPQAFP</sequence>
<dbReference type="InterPro" id="IPR030395">
    <property type="entry name" value="GP_PDE_dom"/>
</dbReference>
<dbReference type="OrthoDB" id="9787897at2"/>
<dbReference type="PROSITE" id="PS51704">
    <property type="entry name" value="GP_PDE"/>
    <property type="match status" value="1"/>
</dbReference>
<reference evidence="2 3" key="1">
    <citation type="submission" date="2018-07" db="EMBL/GenBank/DDBJ databases">
        <title>Genomic Encyclopedia of Type Strains, Phase III (KMG-III): the genomes of soil and plant-associated and newly described type strains.</title>
        <authorList>
            <person name="Whitman W."/>
        </authorList>
    </citation>
    <scope>NUCLEOTIDE SEQUENCE [LARGE SCALE GENOMIC DNA]</scope>
    <source>
        <strain evidence="2 3">CECT 8488</strain>
    </source>
</reference>
<comment type="caution">
    <text evidence="2">The sequence shown here is derived from an EMBL/GenBank/DDBJ whole genome shotgun (WGS) entry which is preliminary data.</text>
</comment>
<dbReference type="Gene3D" id="3.20.20.190">
    <property type="entry name" value="Phosphatidylinositol (PI) phosphodiesterase"/>
    <property type="match status" value="1"/>
</dbReference>
<dbReference type="PANTHER" id="PTHR46211:SF14">
    <property type="entry name" value="GLYCEROPHOSPHODIESTER PHOSPHODIESTERASE"/>
    <property type="match status" value="1"/>
</dbReference>
<evidence type="ECO:0000313" key="2">
    <source>
        <dbReference type="EMBL" id="RED53893.1"/>
    </source>
</evidence>
<dbReference type="RefSeq" id="WP_115934993.1">
    <property type="nucleotide sequence ID" value="NZ_QRDW01000001.1"/>
</dbReference>
<evidence type="ECO:0000259" key="1">
    <source>
        <dbReference type="PROSITE" id="PS51704"/>
    </source>
</evidence>
<dbReference type="Proteomes" id="UP000256845">
    <property type="component" value="Unassembled WGS sequence"/>
</dbReference>
<name>A0A3D9HWL2_9PROT</name>
<keyword evidence="3" id="KW-1185">Reference proteome</keyword>
<protein>
    <submittedName>
        <fullName evidence="2">Glycerophosphoryl diester phosphodiesterase</fullName>
    </submittedName>
</protein>
<proteinExistence type="predicted"/>
<dbReference type="SUPFAM" id="SSF51695">
    <property type="entry name" value="PLC-like phosphodiesterases"/>
    <property type="match status" value="1"/>
</dbReference>
<dbReference type="GO" id="GO:0006629">
    <property type="term" value="P:lipid metabolic process"/>
    <property type="evidence" value="ECO:0007669"/>
    <property type="project" value="InterPro"/>
</dbReference>
<dbReference type="AlphaFoldDB" id="A0A3D9HWL2"/>
<accession>A0A3D9HWL2</accession>
<organism evidence="2 3">
    <name type="scientific">Aestuariispira insulae</name>
    <dbReference type="NCBI Taxonomy" id="1461337"/>
    <lineage>
        <taxon>Bacteria</taxon>
        <taxon>Pseudomonadati</taxon>
        <taxon>Pseudomonadota</taxon>
        <taxon>Alphaproteobacteria</taxon>
        <taxon>Rhodospirillales</taxon>
        <taxon>Kiloniellaceae</taxon>
        <taxon>Aestuariispira</taxon>
    </lineage>
</organism>
<evidence type="ECO:0000313" key="3">
    <source>
        <dbReference type="Proteomes" id="UP000256845"/>
    </source>
</evidence>
<gene>
    <name evidence="2" type="ORF">DFP90_101692</name>
</gene>
<dbReference type="PANTHER" id="PTHR46211">
    <property type="entry name" value="GLYCEROPHOSPHORYL DIESTER PHOSPHODIESTERASE"/>
    <property type="match status" value="1"/>
</dbReference>
<dbReference type="GO" id="GO:0008081">
    <property type="term" value="F:phosphoric diester hydrolase activity"/>
    <property type="evidence" value="ECO:0007669"/>
    <property type="project" value="InterPro"/>
</dbReference>
<dbReference type="CDD" id="cd08567">
    <property type="entry name" value="GDPD_SpGDE_like"/>
    <property type="match status" value="1"/>
</dbReference>
<feature type="domain" description="GP-PDE" evidence="1">
    <location>
        <begin position="36"/>
        <end position="326"/>
    </location>
</feature>
<dbReference type="EMBL" id="QRDW01000001">
    <property type="protein sequence ID" value="RED53893.1"/>
    <property type="molecule type" value="Genomic_DNA"/>
</dbReference>